<feature type="region of interest" description="Disordered" evidence="1">
    <location>
        <begin position="247"/>
        <end position="287"/>
    </location>
</feature>
<evidence type="ECO:0000313" key="3">
    <source>
        <dbReference type="EMBL" id="KAJ9182223.1"/>
    </source>
</evidence>
<evidence type="ECO:0000256" key="1">
    <source>
        <dbReference type="SAM" id="MobiDB-lite"/>
    </source>
</evidence>
<proteinExistence type="predicted"/>
<dbReference type="PROSITE" id="PS51360">
    <property type="entry name" value="PLUS3"/>
    <property type="match status" value="1"/>
</dbReference>
<feature type="region of interest" description="Disordered" evidence="1">
    <location>
        <begin position="554"/>
        <end position="618"/>
    </location>
</feature>
<evidence type="ECO:0000259" key="2">
    <source>
        <dbReference type="PROSITE" id="PS51360"/>
    </source>
</evidence>
<accession>A0ABQ9MQK5</accession>
<dbReference type="PANTHER" id="PTHR38940">
    <property type="entry name" value="PLUS3 DOMAIN-CONTAINING PROTEIN"/>
    <property type="match status" value="1"/>
</dbReference>
<dbReference type="Proteomes" id="UP001174677">
    <property type="component" value="Chromosome 4"/>
</dbReference>
<feature type="domain" description="Plus3" evidence="2">
    <location>
        <begin position="844"/>
        <end position="973"/>
    </location>
</feature>
<gene>
    <name evidence="3" type="ORF">P3X46_006243</name>
</gene>
<organism evidence="3 4">
    <name type="scientific">Hevea brasiliensis</name>
    <name type="common">Para rubber tree</name>
    <name type="synonym">Siphonia brasiliensis</name>
    <dbReference type="NCBI Taxonomy" id="3981"/>
    <lineage>
        <taxon>Eukaryota</taxon>
        <taxon>Viridiplantae</taxon>
        <taxon>Streptophyta</taxon>
        <taxon>Embryophyta</taxon>
        <taxon>Tracheophyta</taxon>
        <taxon>Spermatophyta</taxon>
        <taxon>Magnoliopsida</taxon>
        <taxon>eudicotyledons</taxon>
        <taxon>Gunneridae</taxon>
        <taxon>Pentapetalae</taxon>
        <taxon>rosids</taxon>
        <taxon>fabids</taxon>
        <taxon>Malpighiales</taxon>
        <taxon>Euphorbiaceae</taxon>
        <taxon>Crotonoideae</taxon>
        <taxon>Micrandreae</taxon>
        <taxon>Hevea</taxon>
    </lineage>
</organism>
<keyword evidence="4" id="KW-1185">Reference proteome</keyword>
<evidence type="ECO:0000313" key="4">
    <source>
        <dbReference type="Proteomes" id="UP001174677"/>
    </source>
</evidence>
<reference evidence="3" key="1">
    <citation type="journal article" date="2023" name="Plant Biotechnol. J.">
        <title>Chromosome-level wild Hevea brasiliensis genome provides new tools for genomic-assisted breeding and valuable loci to elevate rubber yield.</title>
        <authorList>
            <person name="Cheng H."/>
            <person name="Song X."/>
            <person name="Hu Y."/>
            <person name="Wu T."/>
            <person name="Yang Q."/>
            <person name="An Z."/>
            <person name="Feng S."/>
            <person name="Deng Z."/>
            <person name="Wu W."/>
            <person name="Zeng X."/>
            <person name="Tu M."/>
            <person name="Wang X."/>
            <person name="Huang H."/>
        </authorList>
    </citation>
    <scope>NUCLEOTIDE SEQUENCE</scope>
    <source>
        <strain evidence="3">MT/VB/25A 57/8</strain>
    </source>
</reference>
<feature type="compositionally biased region" description="Basic and acidic residues" evidence="1">
    <location>
        <begin position="593"/>
        <end position="603"/>
    </location>
</feature>
<protein>
    <recommendedName>
        <fullName evidence="2">Plus3 domain-containing protein</fullName>
    </recommendedName>
</protein>
<dbReference type="Pfam" id="PF03126">
    <property type="entry name" value="Plus-3"/>
    <property type="match status" value="1"/>
</dbReference>
<dbReference type="SMART" id="SM00719">
    <property type="entry name" value="Plus3"/>
    <property type="match status" value="1"/>
</dbReference>
<dbReference type="InterPro" id="IPR004343">
    <property type="entry name" value="Plus-3_dom"/>
</dbReference>
<sequence>MTFVATDRLSELVWSPQKGLSLRYADGSFSNKKPSLLWGVGPTNMASGSSYDIPLLNTDKTINKKNFMASLAASNMGSEVAGGDDSAIFPTGIMPPSGSGHELKTDGPGLEVAQNDQKEPTGSFTNVGDGNHAFGMEIVLASEIHGVKECEAHDTKMQNAGKGHAESTSVFGKECKNTIVMSPPGIFPLGKLESTAENDLEIPLGENVYGLTTKIVTLESADRVENNTQLDDELPPTDKTLVVKQSPTNSTIKRDKKGKCKALSDGDANEMTLNEEDGSHESVESCNSTGLFSTGKRGWNFEQQLIVGSKRVKRQIQEGPSSSSIITQDSSFMNWISNMMKGFSKSSEGEVPSLSPTLANCNHGHENPDQDLITCNRNKDPGCRTIGFQSIFQSLYCRKTTTQEAAALNVDHPTEGLKEHELDNKICDLNATPIACRMVTGNVYKRFLPSNDRFNESASGNQASPVINSKDLSMNFADIQENNRSNSTVNKNSCNLATDNEKDGTGSNSSQGKHKTYSIEKIDSEPPFEGKIACKFGHKGDPLESLLIARFSPKKSGPLLNQDPSKRSTGEALDCSSDGRRQKPQMLNPLVSFDEHENEEPQHEGNSGTATDSSFGSSKIKGLHDEKSMYKLKPIIPAPRFKNSEAMASVFAGRLDALNHFAPSDEPAHAIMTCLFCGIKGHHLQECSGITDTELEDLLRNINSYNGVKELTCVCIRCFQLNHWAVACPGACSRVRNQAECDASLVNQCGPSKMEFNARNEDNTRIKDTTAGPLAVCDRNDSAMEKNLNLTWKLNEAVNSGKIKLNVKFVGKEIASSSREKKLKENLLAPLCESGKGQISEVPKGIFDAIRKLRLSRTDILKWTNSHMPLPHLDGFFLRLRLGKWKEGLGETGYYVACIIGAQMESSPHKSKKSIGVNLGGIKCLVESQYVSNHDFLEDELVAWWAATSRSGGKLPSKEDLRLKVEEKKMLGF</sequence>
<dbReference type="PANTHER" id="PTHR38940:SF4">
    <property type="entry name" value="OS01G0775100 PROTEIN"/>
    <property type="match status" value="1"/>
</dbReference>
<dbReference type="EMBL" id="JARPOI010000004">
    <property type="protein sequence ID" value="KAJ9182223.1"/>
    <property type="molecule type" value="Genomic_DNA"/>
</dbReference>
<feature type="compositionally biased region" description="Polar residues" evidence="1">
    <location>
        <begin position="480"/>
        <end position="498"/>
    </location>
</feature>
<dbReference type="Gene3D" id="3.90.70.200">
    <property type="entry name" value="Plus-3 domain"/>
    <property type="match status" value="1"/>
</dbReference>
<comment type="caution">
    <text evidence="3">The sequence shown here is derived from an EMBL/GenBank/DDBJ whole genome shotgun (WGS) entry which is preliminary data.</text>
</comment>
<name>A0ABQ9MQK5_HEVBR</name>
<dbReference type="SUPFAM" id="SSF159042">
    <property type="entry name" value="Plus3-like"/>
    <property type="match status" value="1"/>
</dbReference>
<feature type="compositionally biased region" description="Polar residues" evidence="1">
    <location>
        <begin position="604"/>
        <end position="617"/>
    </location>
</feature>
<dbReference type="InterPro" id="IPR036128">
    <property type="entry name" value="Plus3-like_sf"/>
</dbReference>
<feature type="region of interest" description="Disordered" evidence="1">
    <location>
        <begin position="480"/>
        <end position="522"/>
    </location>
</feature>